<dbReference type="GO" id="GO:0016788">
    <property type="term" value="F:hydrolase activity, acting on ester bonds"/>
    <property type="evidence" value="ECO:0007669"/>
    <property type="project" value="InterPro"/>
</dbReference>
<keyword evidence="3" id="KW-0378">Hydrolase</keyword>
<comment type="caution">
    <text evidence="6">The sequence shown here is derived from an EMBL/GenBank/DDBJ whole genome shotgun (WGS) entry which is preliminary data.</text>
</comment>
<comment type="cofactor">
    <cofactor evidence="1">
        <name>Zn(2+)</name>
        <dbReference type="ChEBI" id="CHEBI:29105"/>
    </cofactor>
</comment>
<keyword evidence="4" id="KW-0862">Zinc</keyword>
<reference evidence="6 7" key="1">
    <citation type="submission" date="2018-02" db="EMBL/GenBank/DDBJ databases">
        <title>Genomic Reconstructions from Amazon Rainforest and Pasture Soil Reveal Novel Insights into the Physiology of Candidate Phyla in Tropical Sites.</title>
        <authorList>
            <person name="Kroeger M.E."/>
            <person name="Delmont T."/>
            <person name="Eren A.M."/>
            <person name="Guo J."/>
            <person name="Meyer K.M."/>
            <person name="Khan K."/>
            <person name="Rodrigues J.L.M."/>
            <person name="Bohannan B.J.M."/>
            <person name="Tringe S."/>
            <person name="Borges C.D."/>
            <person name="Tiedje J."/>
            <person name="Tsai S.M."/>
            <person name="Nusslein K."/>
        </authorList>
    </citation>
    <scope>NUCLEOTIDE SEQUENCE [LARGE SCALE GENOMIC DNA]</scope>
    <source>
        <strain evidence="6">Amazon FNV 2010 28 9</strain>
    </source>
</reference>
<keyword evidence="2" id="KW-0479">Metal-binding</keyword>
<sequence length="226" mass="25507">MHKYVQSTTQGNLRYYHTKYPPTPKLLVVSGLHGDEAGVIEPLFLHLTTQEKELPPTLFIPVMSPSAFERKQRKNKHGNDVNRIFGLNTGDTEEQVASSIVKAHAPYNLVVSFHEDHEYSQVYVYDVGTTPCEPDISSWRNAIHALSLDLLNGIDDPSDADLGYRFEEGYNHELAAKNSGEFEHWVIQENFAPRSLTLEIPAHATSYQKRGAIEATLQHLILPLFP</sequence>
<name>A0A317JPP5_9BACT</name>
<dbReference type="InterPro" id="IPR055438">
    <property type="entry name" value="AstE_AspA_cat"/>
</dbReference>
<evidence type="ECO:0000256" key="4">
    <source>
        <dbReference type="ARBA" id="ARBA00022833"/>
    </source>
</evidence>
<dbReference type="Proteomes" id="UP000246104">
    <property type="component" value="Unassembled WGS sequence"/>
</dbReference>
<protein>
    <recommendedName>
        <fullName evidence="5">Succinylglutamate desuccinylase/Aspartoacylase catalytic domain-containing protein</fullName>
    </recommendedName>
</protein>
<feature type="domain" description="Succinylglutamate desuccinylase/Aspartoacylase catalytic" evidence="5">
    <location>
        <begin position="22"/>
        <end position="125"/>
    </location>
</feature>
<gene>
    <name evidence="6" type="ORF">C5B42_01105</name>
</gene>
<evidence type="ECO:0000313" key="7">
    <source>
        <dbReference type="Proteomes" id="UP000246104"/>
    </source>
</evidence>
<evidence type="ECO:0000256" key="3">
    <source>
        <dbReference type="ARBA" id="ARBA00022801"/>
    </source>
</evidence>
<dbReference type="GO" id="GO:0046872">
    <property type="term" value="F:metal ion binding"/>
    <property type="evidence" value="ECO:0007669"/>
    <property type="project" value="UniProtKB-KW"/>
</dbReference>
<dbReference type="Pfam" id="PF24827">
    <property type="entry name" value="AstE_AspA_cat"/>
    <property type="match status" value="1"/>
</dbReference>
<accession>A0A317JPP5</accession>
<evidence type="ECO:0000256" key="2">
    <source>
        <dbReference type="ARBA" id="ARBA00022723"/>
    </source>
</evidence>
<dbReference type="AlphaFoldDB" id="A0A317JPP5"/>
<dbReference type="SUPFAM" id="SSF53187">
    <property type="entry name" value="Zn-dependent exopeptidases"/>
    <property type="match status" value="1"/>
</dbReference>
<proteinExistence type="predicted"/>
<organism evidence="6 7">
    <name type="scientific">Candidatus Cerribacteria bacterium 'Amazon FNV 2010 28 9'</name>
    <dbReference type="NCBI Taxonomy" id="2081795"/>
    <lineage>
        <taxon>Bacteria</taxon>
        <taxon>Candidatus Cerribacteria</taxon>
    </lineage>
</organism>
<dbReference type="Gene3D" id="3.40.630.10">
    <property type="entry name" value="Zn peptidases"/>
    <property type="match status" value="1"/>
</dbReference>
<evidence type="ECO:0000259" key="5">
    <source>
        <dbReference type="Pfam" id="PF24827"/>
    </source>
</evidence>
<evidence type="ECO:0000256" key="1">
    <source>
        <dbReference type="ARBA" id="ARBA00001947"/>
    </source>
</evidence>
<dbReference type="EMBL" id="PSRQ01000016">
    <property type="protein sequence ID" value="PWU24002.1"/>
    <property type="molecule type" value="Genomic_DNA"/>
</dbReference>
<evidence type="ECO:0000313" key="6">
    <source>
        <dbReference type="EMBL" id="PWU24002.1"/>
    </source>
</evidence>